<protein>
    <recommendedName>
        <fullName evidence="2">Myb-like domain-containing protein</fullName>
    </recommendedName>
</protein>
<dbReference type="PROSITE" id="PS50090">
    <property type="entry name" value="MYB_LIKE"/>
    <property type="match status" value="1"/>
</dbReference>
<dbReference type="GeneID" id="63755224"/>
<feature type="domain" description="Myb-like" evidence="2">
    <location>
        <begin position="121"/>
        <end position="183"/>
    </location>
</feature>
<dbReference type="Pfam" id="PF24625">
    <property type="entry name" value="DUF7626"/>
    <property type="match status" value="1"/>
</dbReference>
<accession>A0A1L9RNR7</accession>
<dbReference type="InterPro" id="IPR001005">
    <property type="entry name" value="SANT/Myb"/>
</dbReference>
<dbReference type="RefSeq" id="XP_040690252.1">
    <property type="nucleotide sequence ID" value="XM_040839376.1"/>
</dbReference>
<proteinExistence type="predicted"/>
<dbReference type="AlphaFoldDB" id="A0A1L9RNR7"/>
<dbReference type="Proteomes" id="UP000184383">
    <property type="component" value="Unassembled WGS sequence"/>
</dbReference>
<evidence type="ECO:0000256" key="1">
    <source>
        <dbReference type="SAM" id="MobiDB-lite"/>
    </source>
</evidence>
<dbReference type="InterPro" id="IPR056043">
    <property type="entry name" value="DUF7626"/>
</dbReference>
<dbReference type="OrthoDB" id="4524485at2759"/>
<name>A0A1L9RNR7_ASPWE</name>
<gene>
    <name evidence="3" type="ORF">ASPWEDRAFT_737484</name>
</gene>
<dbReference type="Gene3D" id="1.10.10.60">
    <property type="entry name" value="Homeodomain-like"/>
    <property type="match status" value="1"/>
</dbReference>
<reference evidence="4" key="1">
    <citation type="journal article" date="2017" name="Genome Biol.">
        <title>Comparative genomics reveals high biological diversity and specific adaptations in the industrially and medically important fungal genus Aspergillus.</title>
        <authorList>
            <person name="de Vries R.P."/>
            <person name="Riley R."/>
            <person name="Wiebenga A."/>
            <person name="Aguilar-Osorio G."/>
            <person name="Amillis S."/>
            <person name="Uchima C.A."/>
            <person name="Anderluh G."/>
            <person name="Asadollahi M."/>
            <person name="Askin M."/>
            <person name="Barry K."/>
            <person name="Battaglia E."/>
            <person name="Bayram O."/>
            <person name="Benocci T."/>
            <person name="Braus-Stromeyer S.A."/>
            <person name="Caldana C."/>
            <person name="Canovas D."/>
            <person name="Cerqueira G.C."/>
            <person name="Chen F."/>
            <person name="Chen W."/>
            <person name="Choi C."/>
            <person name="Clum A."/>
            <person name="Dos Santos R.A."/>
            <person name="Damasio A.R."/>
            <person name="Diallinas G."/>
            <person name="Emri T."/>
            <person name="Fekete E."/>
            <person name="Flipphi M."/>
            <person name="Freyberg S."/>
            <person name="Gallo A."/>
            <person name="Gournas C."/>
            <person name="Habgood R."/>
            <person name="Hainaut M."/>
            <person name="Harispe M.L."/>
            <person name="Henrissat B."/>
            <person name="Hilden K.S."/>
            <person name="Hope R."/>
            <person name="Hossain A."/>
            <person name="Karabika E."/>
            <person name="Karaffa L."/>
            <person name="Karanyi Z."/>
            <person name="Krasevec N."/>
            <person name="Kuo A."/>
            <person name="Kusch H."/>
            <person name="LaButti K."/>
            <person name="Lagendijk E.L."/>
            <person name="Lapidus A."/>
            <person name="Levasseur A."/>
            <person name="Lindquist E."/>
            <person name="Lipzen A."/>
            <person name="Logrieco A.F."/>
            <person name="MacCabe A."/>
            <person name="Maekelae M.R."/>
            <person name="Malavazi I."/>
            <person name="Melin P."/>
            <person name="Meyer V."/>
            <person name="Mielnichuk N."/>
            <person name="Miskei M."/>
            <person name="Molnar A.P."/>
            <person name="Mule G."/>
            <person name="Ngan C.Y."/>
            <person name="Orejas M."/>
            <person name="Orosz E."/>
            <person name="Ouedraogo J.P."/>
            <person name="Overkamp K.M."/>
            <person name="Park H.-S."/>
            <person name="Perrone G."/>
            <person name="Piumi F."/>
            <person name="Punt P.J."/>
            <person name="Ram A.F."/>
            <person name="Ramon A."/>
            <person name="Rauscher S."/>
            <person name="Record E."/>
            <person name="Riano-Pachon D.M."/>
            <person name="Robert V."/>
            <person name="Roehrig J."/>
            <person name="Ruller R."/>
            <person name="Salamov A."/>
            <person name="Salih N.S."/>
            <person name="Samson R.A."/>
            <person name="Sandor E."/>
            <person name="Sanguinetti M."/>
            <person name="Schuetze T."/>
            <person name="Sepcic K."/>
            <person name="Shelest E."/>
            <person name="Sherlock G."/>
            <person name="Sophianopoulou V."/>
            <person name="Squina F.M."/>
            <person name="Sun H."/>
            <person name="Susca A."/>
            <person name="Todd R.B."/>
            <person name="Tsang A."/>
            <person name="Unkles S.E."/>
            <person name="van de Wiele N."/>
            <person name="van Rossen-Uffink D."/>
            <person name="Oliveira J.V."/>
            <person name="Vesth T.C."/>
            <person name="Visser J."/>
            <person name="Yu J.-H."/>
            <person name="Zhou M."/>
            <person name="Andersen M.R."/>
            <person name="Archer D.B."/>
            <person name="Baker S.E."/>
            <person name="Benoit I."/>
            <person name="Brakhage A.A."/>
            <person name="Braus G.H."/>
            <person name="Fischer R."/>
            <person name="Frisvad J.C."/>
            <person name="Goldman G.H."/>
            <person name="Houbraken J."/>
            <person name="Oakley B."/>
            <person name="Pocsi I."/>
            <person name="Scazzocchio C."/>
            <person name="Seiboth B."/>
            <person name="vanKuyk P.A."/>
            <person name="Wortman J."/>
            <person name="Dyer P.S."/>
            <person name="Grigoriev I.V."/>
        </authorList>
    </citation>
    <scope>NUCLEOTIDE SEQUENCE [LARGE SCALE GENOMIC DNA]</scope>
    <source>
        <strain evidence="4">DTO 134E9</strain>
    </source>
</reference>
<evidence type="ECO:0000313" key="4">
    <source>
        <dbReference type="Proteomes" id="UP000184383"/>
    </source>
</evidence>
<dbReference type="VEuPathDB" id="FungiDB:ASPWEDRAFT_737484"/>
<feature type="region of interest" description="Disordered" evidence="1">
    <location>
        <begin position="1"/>
        <end position="26"/>
    </location>
</feature>
<evidence type="ECO:0000313" key="3">
    <source>
        <dbReference type="EMBL" id="OJJ36576.1"/>
    </source>
</evidence>
<sequence length="302" mass="34545">MESRVIKGSHDEYAEETVSDDTGNQPVDISHEQLDPLLYQISEISNQPANNQEKKINADMDSDDDLLWHLKLAKWTEKDIHQRFIREGRTGYREKTIGTRFCRMKKIMRLHTDKGLESGMGGWHEGDDDILNQAVNKAQGEIAKMVAEIEQQKWKLVAEYMKDTKPAVDYSDKACRDRWEALQNGTASLPLEMRSDLFPEMVEVIRKRRESEEKIRRMCSDGNGFIFHHFLPDRQIRHTEIAGRSDNILGCICQNLGIASTAEANIGIYIFMNNANWTMGGILKHHGYPLVGGCVRISGQPR</sequence>
<organism evidence="3 4">
    <name type="scientific">Aspergillus wentii DTO 134E9</name>
    <dbReference type="NCBI Taxonomy" id="1073089"/>
    <lineage>
        <taxon>Eukaryota</taxon>
        <taxon>Fungi</taxon>
        <taxon>Dikarya</taxon>
        <taxon>Ascomycota</taxon>
        <taxon>Pezizomycotina</taxon>
        <taxon>Eurotiomycetes</taxon>
        <taxon>Eurotiomycetidae</taxon>
        <taxon>Eurotiales</taxon>
        <taxon>Aspergillaceae</taxon>
        <taxon>Aspergillus</taxon>
        <taxon>Aspergillus subgen. Cremei</taxon>
    </lineage>
</organism>
<evidence type="ECO:0000259" key="2">
    <source>
        <dbReference type="PROSITE" id="PS50090"/>
    </source>
</evidence>
<dbReference type="EMBL" id="KV878211">
    <property type="protein sequence ID" value="OJJ36576.1"/>
    <property type="molecule type" value="Genomic_DNA"/>
</dbReference>
<keyword evidence="4" id="KW-1185">Reference proteome</keyword>
<feature type="compositionally biased region" description="Basic and acidic residues" evidence="1">
    <location>
        <begin position="1"/>
        <end position="12"/>
    </location>
</feature>